<feature type="non-terminal residue" evidence="1">
    <location>
        <position position="72"/>
    </location>
</feature>
<dbReference type="AlphaFoldDB" id="K1ZJZ7"/>
<protein>
    <submittedName>
        <fullName evidence="1">Uncharacterized protein</fullName>
    </submittedName>
</protein>
<evidence type="ECO:0000313" key="1">
    <source>
        <dbReference type="EMBL" id="EKD44738.1"/>
    </source>
</evidence>
<dbReference type="EMBL" id="AMFJ01028755">
    <property type="protein sequence ID" value="EKD44738.1"/>
    <property type="molecule type" value="Genomic_DNA"/>
</dbReference>
<name>K1ZJZ7_9BACT</name>
<accession>K1ZJZ7</accession>
<proteinExistence type="predicted"/>
<organism evidence="1">
    <name type="scientific">uncultured bacterium</name>
    <name type="common">gcode 4</name>
    <dbReference type="NCBI Taxonomy" id="1234023"/>
    <lineage>
        <taxon>Bacteria</taxon>
        <taxon>environmental samples</taxon>
    </lineage>
</organism>
<gene>
    <name evidence="1" type="ORF">ACD_71C00024G0002</name>
</gene>
<reference evidence="1" key="1">
    <citation type="journal article" date="2012" name="Science">
        <title>Fermentation, hydrogen, and sulfur metabolism in multiple uncultivated bacterial phyla.</title>
        <authorList>
            <person name="Wrighton K.C."/>
            <person name="Thomas B.C."/>
            <person name="Sharon I."/>
            <person name="Miller C.S."/>
            <person name="Castelle C.J."/>
            <person name="VerBerkmoes N.C."/>
            <person name="Wilkins M.J."/>
            <person name="Hettich R.L."/>
            <person name="Lipton M.S."/>
            <person name="Williams K.H."/>
            <person name="Long P.E."/>
            <person name="Banfield J.F."/>
        </authorList>
    </citation>
    <scope>NUCLEOTIDE SEQUENCE [LARGE SCALE GENOMIC DNA]</scope>
</reference>
<comment type="caution">
    <text evidence="1">The sequence shown here is derived from an EMBL/GenBank/DDBJ whole genome shotgun (WGS) entry which is preliminary data.</text>
</comment>
<sequence length="72" mass="7793">MLEQKKFMAIKDFLDSAQKSVIAAKKILSTMTDNADLKKELDFLDTGGLASYSSGDEKIIEGVFTGEAMLGS</sequence>